<dbReference type="Proteomes" id="UP000886724">
    <property type="component" value="Unassembled WGS sequence"/>
</dbReference>
<organism evidence="1 2">
    <name type="scientific">Candidatus Erysipelatoclostridium merdavium</name>
    <dbReference type="NCBI Taxonomy" id="2838566"/>
    <lineage>
        <taxon>Bacteria</taxon>
        <taxon>Bacillati</taxon>
        <taxon>Bacillota</taxon>
        <taxon>Erysipelotrichia</taxon>
        <taxon>Erysipelotrichales</taxon>
        <taxon>Erysipelotrichales incertae sedis</taxon>
    </lineage>
</organism>
<protein>
    <submittedName>
        <fullName evidence="1">DUF1810 domain-containing protein</fullName>
    </submittedName>
</protein>
<dbReference type="SUPFAM" id="SSF140736">
    <property type="entry name" value="Rv1873-like"/>
    <property type="match status" value="1"/>
</dbReference>
<accession>A0A9D1XLK4</accession>
<dbReference type="Pfam" id="PF08837">
    <property type="entry name" value="DUF1810"/>
    <property type="match status" value="1"/>
</dbReference>
<evidence type="ECO:0000313" key="1">
    <source>
        <dbReference type="EMBL" id="HIX81768.1"/>
    </source>
</evidence>
<reference evidence="1" key="2">
    <citation type="submission" date="2021-04" db="EMBL/GenBank/DDBJ databases">
        <authorList>
            <person name="Gilroy R."/>
        </authorList>
    </citation>
    <scope>NUCLEOTIDE SEQUENCE</scope>
    <source>
        <strain evidence="1">ChiGjej1B1-14440</strain>
    </source>
</reference>
<sequence>MADLQRFIDAQKNNYDQALKEIKNGCKVSHWMRYIFPQIKGLGHSSTAVYYAIDSLDEAKEYLQNPILNKRLFEISNALLELKNNNPVIILGYPDNLKLQSSMTLFYVASKNKVFKHVIDKFYDGQFDKNTLRIIGIETNSDLQ</sequence>
<proteinExistence type="predicted"/>
<dbReference type="PIRSF" id="PIRSF008546">
    <property type="entry name" value="UCP008546"/>
    <property type="match status" value="1"/>
</dbReference>
<gene>
    <name evidence="1" type="ORF">H9980_07345</name>
</gene>
<evidence type="ECO:0000313" key="2">
    <source>
        <dbReference type="Proteomes" id="UP000886724"/>
    </source>
</evidence>
<dbReference type="InterPro" id="IPR014937">
    <property type="entry name" value="DUF1810"/>
</dbReference>
<comment type="caution">
    <text evidence="1">The sequence shown here is derived from an EMBL/GenBank/DDBJ whole genome shotgun (WGS) entry which is preliminary data.</text>
</comment>
<dbReference type="InterPro" id="IPR036287">
    <property type="entry name" value="Rv1873-like_sf"/>
</dbReference>
<dbReference type="EMBL" id="DXET01000160">
    <property type="protein sequence ID" value="HIX81768.1"/>
    <property type="molecule type" value="Genomic_DNA"/>
</dbReference>
<reference evidence="1" key="1">
    <citation type="journal article" date="2021" name="PeerJ">
        <title>Extensive microbial diversity within the chicken gut microbiome revealed by metagenomics and culture.</title>
        <authorList>
            <person name="Gilroy R."/>
            <person name="Ravi A."/>
            <person name="Getino M."/>
            <person name="Pursley I."/>
            <person name="Horton D.L."/>
            <person name="Alikhan N.F."/>
            <person name="Baker D."/>
            <person name="Gharbi K."/>
            <person name="Hall N."/>
            <person name="Watson M."/>
            <person name="Adriaenssens E.M."/>
            <person name="Foster-Nyarko E."/>
            <person name="Jarju S."/>
            <person name="Secka A."/>
            <person name="Antonio M."/>
            <person name="Oren A."/>
            <person name="Chaudhuri R.R."/>
            <person name="La Ragione R."/>
            <person name="Hildebrand F."/>
            <person name="Pallen M.J."/>
        </authorList>
    </citation>
    <scope>NUCLEOTIDE SEQUENCE</scope>
    <source>
        <strain evidence="1">ChiGjej1B1-14440</strain>
    </source>
</reference>
<name>A0A9D1XLK4_9FIRM</name>
<dbReference type="AlphaFoldDB" id="A0A9D1XLK4"/>
<dbReference type="Gene3D" id="1.25.40.380">
    <property type="entry name" value="Protein of unknown function DUF1810"/>
    <property type="match status" value="1"/>
</dbReference>